<accession>A0A1G5VK25</accession>
<name>A0A1G5VK25_9FIRM</name>
<dbReference type="InterPro" id="IPR021145">
    <property type="entry name" value="Portal_protein_SPP1_Gp6-like"/>
</dbReference>
<dbReference type="GeneID" id="87755692"/>
<organism evidence="2 3">
    <name type="scientific">Allisonella histaminiformans</name>
    <dbReference type="NCBI Taxonomy" id="209880"/>
    <lineage>
        <taxon>Bacteria</taxon>
        <taxon>Bacillati</taxon>
        <taxon>Bacillota</taxon>
        <taxon>Negativicutes</taxon>
        <taxon>Veillonellales</taxon>
        <taxon>Veillonellaceae</taxon>
        <taxon>Allisonella</taxon>
    </lineage>
</organism>
<evidence type="ECO:0000313" key="3">
    <source>
        <dbReference type="Proteomes" id="UP000199689"/>
    </source>
</evidence>
<feature type="compositionally biased region" description="Polar residues" evidence="1">
    <location>
        <begin position="478"/>
        <end position="491"/>
    </location>
</feature>
<evidence type="ECO:0000256" key="1">
    <source>
        <dbReference type="SAM" id="MobiDB-lite"/>
    </source>
</evidence>
<dbReference type="RefSeq" id="WP_091363826.1">
    <property type="nucleotide sequence ID" value="NZ_FMXA01000007.1"/>
</dbReference>
<dbReference type="STRING" id="209880.SAMN02910343_00659"/>
<dbReference type="EMBL" id="FMXA01000007">
    <property type="protein sequence ID" value="SDA45577.1"/>
    <property type="molecule type" value="Genomic_DNA"/>
</dbReference>
<gene>
    <name evidence="2" type="ORF">SAMN02910343_00659</name>
</gene>
<dbReference type="Proteomes" id="UP000199689">
    <property type="component" value="Unassembled WGS sequence"/>
</dbReference>
<dbReference type="AlphaFoldDB" id="A0A1G5VK25"/>
<dbReference type="OrthoDB" id="1697867at2"/>
<protein>
    <submittedName>
        <fullName evidence="2">Phage portal protein, SPP1 family</fullName>
    </submittedName>
</protein>
<sequence>MFGLGAIWNDIIRRGSRSGMTEIEFLEEEIRRWMEGPARKDMLTGCAYYDDHQDIEDKQRTMIGVGGKKQAVENLVNYKVMDNQYAKLVDQKANYLLAKPIELKTEGKDSAYERALDDIFNFHYLKKLKKTGKNALNCGISWQLPYISETGELKIKYIPGYQVLPFWHDDEHEELDAAIRLYQVTVYEGRTPKVITKAEYYTRDGVRYYIYDKGRLIPDNSMTDSAYMTIEGRPMNWDKIPLVPFRSNDTEHPLIRRVKCLQDALNQLMSSLLDNLSEDIRSTILVLYNYDGENLDQFRQNLMTYGCVKIRRDDYAKGGVEALHIEVNPDNYELVQKLLKKAIIENGRGFDAKDERFTSGQANQMNIQSAYSDIDLDADDMESEFQASLEKLLWFVNTYLANIKHIAPTGPVQFIFNRDMLTNQSEEIANCKNSVGILSDETIIAHHPWTEDTAAELERLKKQKQEEAESMNPYHNAFLQNDANQNDAAED</sequence>
<keyword evidence="3" id="KW-1185">Reference proteome</keyword>
<reference evidence="2 3" key="1">
    <citation type="submission" date="2016-10" db="EMBL/GenBank/DDBJ databases">
        <authorList>
            <person name="de Groot N.N."/>
        </authorList>
    </citation>
    <scope>NUCLEOTIDE SEQUENCE [LARGE SCALE GENOMIC DNA]</scope>
    <source>
        <strain evidence="2 3">DSM 15230</strain>
    </source>
</reference>
<feature type="region of interest" description="Disordered" evidence="1">
    <location>
        <begin position="464"/>
        <end position="491"/>
    </location>
</feature>
<proteinExistence type="predicted"/>
<dbReference type="Pfam" id="PF05133">
    <property type="entry name" value="SPP1_portal"/>
    <property type="match status" value="1"/>
</dbReference>
<evidence type="ECO:0000313" key="2">
    <source>
        <dbReference type="EMBL" id="SDA45577.1"/>
    </source>
</evidence>